<name>U4TIE0_9LACO</name>
<feature type="transmembrane region" description="Helical" evidence="1">
    <location>
        <begin position="46"/>
        <end position="68"/>
    </location>
</feature>
<accession>U4TIE0</accession>
<proteinExistence type="predicted"/>
<keyword evidence="1" id="KW-0812">Transmembrane</keyword>
<keyword evidence="1" id="KW-0472">Membrane</keyword>
<feature type="transmembrane region" description="Helical" evidence="1">
    <location>
        <begin position="12"/>
        <end position="34"/>
    </location>
</feature>
<dbReference type="HOGENOM" id="CLU_189001_0_0_9"/>
<keyword evidence="3" id="KW-1185">Reference proteome</keyword>
<evidence type="ECO:0000313" key="2">
    <source>
        <dbReference type="EMBL" id="ERL63934.1"/>
    </source>
</evidence>
<dbReference type="eggNOG" id="COG0679">
    <property type="taxonomic scope" value="Bacteria"/>
</dbReference>
<gene>
    <name evidence="2" type="ORF">L248_1753</name>
</gene>
<evidence type="ECO:0008006" key="4">
    <source>
        <dbReference type="Google" id="ProtNLM"/>
    </source>
</evidence>
<organism evidence="2 3">
    <name type="scientific">Schleiferilactobacillus shenzhenensis LY-73</name>
    <dbReference type="NCBI Taxonomy" id="1231336"/>
    <lineage>
        <taxon>Bacteria</taxon>
        <taxon>Bacillati</taxon>
        <taxon>Bacillota</taxon>
        <taxon>Bacilli</taxon>
        <taxon>Lactobacillales</taxon>
        <taxon>Lactobacillaceae</taxon>
        <taxon>Schleiferilactobacillus</taxon>
    </lineage>
</organism>
<dbReference type="AlphaFoldDB" id="U4TIE0"/>
<evidence type="ECO:0000256" key="1">
    <source>
        <dbReference type="SAM" id="Phobius"/>
    </source>
</evidence>
<protein>
    <recommendedName>
        <fullName evidence="4">AEC family transporter</fullName>
    </recommendedName>
</protein>
<evidence type="ECO:0000313" key="3">
    <source>
        <dbReference type="Proteomes" id="UP000030647"/>
    </source>
</evidence>
<dbReference type="EMBL" id="KI271608">
    <property type="protein sequence ID" value="ERL63934.1"/>
    <property type="molecule type" value="Genomic_DNA"/>
</dbReference>
<sequence length="75" mass="7658">MTVTHILPVDNIALATIIVMMATPTAAVAAAYSIGFDHGALMTSNASFISTVCAVIAIPLWIVVLSVIKAAGIFG</sequence>
<dbReference type="STRING" id="1231336.L248_1753"/>
<reference evidence="3" key="1">
    <citation type="journal article" date="2013" name="Genome Announc.">
        <title>Whole-Genome Sequencing of Lactobacillus shenzhenensis Strain LY-73T.</title>
        <authorList>
            <person name="Lin Z."/>
            <person name="Liu Z."/>
            <person name="Yang R."/>
            <person name="Zou Y."/>
            <person name="Wan D."/>
            <person name="Chen J."/>
            <person name="Guo M."/>
            <person name="Zhao J."/>
            <person name="Fang C."/>
            <person name="Yang R."/>
            <person name="Liu F."/>
        </authorList>
    </citation>
    <scope>NUCLEOTIDE SEQUENCE [LARGE SCALE GENOMIC DNA]</scope>
    <source>
        <strain evidence="3">LY-73</strain>
    </source>
</reference>
<keyword evidence="1" id="KW-1133">Transmembrane helix</keyword>
<dbReference type="Proteomes" id="UP000030647">
    <property type="component" value="Unassembled WGS sequence"/>
</dbReference>